<dbReference type="EMBL" id="CP014579">
    <property type="protein sequence ID" value="ANB74911.1"/>
    <property type="molecule type" value="Genomic_DNA"/>
</dbReference>
<sequence length="104" mass="11604">MKVHELIALLSGADPEAIVLVFPPYADPSDGGPVGDVIVEEHAWTRETGLRQGRQYETFYPGALIPRHQPKLQQKKCGSFSSERSSAIFACRKNRYFSRSLNAL</sequence>
<dbReference type="KEGG" id="buz:AYM40_20895"/>
<name>A0A160FQ97_9BURK</name>
<protein>
    <submittedName>
        <fullName evidence="1">Uncharacterized protein</fullName>
    </submittedName>
</protein>
<evidence type="ECO:0000313" key="2">
    <source>
        <dbReference type="Proteomes" id="UP000076852"/>
    </source>
</evidence>
<organism evidence="1 2">
    <name type="scientific">Paraburkholderia phytofirmans OLGA172</name>
    <dbReference type="NCBI Taxonomy" id="1417228"/>
    <lineage>
        <taxon>Bacteria</taxon>
        <taxon>Pseudomonadati</taxon>
        <taxon>Pseudomonadota</taxon>
        <taxon>Betaproteobacteria</taxon>
        <taxon>Burkholderiales</taxon>
        <taxon>Burkholderiaceae</taxon>
        <taxon>Paraburkholderia</taxon>
    </lineage>
</organism>
<evidence type="ECO:0000313" key="1">
    <source>
        <dbReference type="EMBL" id="ANB74911.1"/>
    </source>
</evidence>
<dbReference type="STRING" id="1804984.AYM40_20895"/>
<dbReference type="AlphaFoldDB" id="A0A160FQ97"/>
<dbReference type="Proteomes" id="UP000076852">
    <property type="component" value="Chromosome 2"/>
</dbReference>
<keyword evidence="2" id="KW-1185">Reference proteome</keyword>
<proteinExistence type="predicted"/>
<accession>A0A160FQ97</accession>
<gene>
    <name evidence="1" type="ORF">AYM40_20895</name>
</gene>
<reference evidence="1 2" key="1">
    <citation type="journal article" date="2016" name="Gene">
        <title>PacBio SMRT assembly of a complex multi-replicon genome reveals chlorocatechol degradative operon in a region of genome plasticity.</title>
        <authorList>
            <person name="Ricker N."/>
            <person name="Shen S.Y."/>
            <person name="Goordial J."/>
            <person name="Jin S."/>
            <person name="Fulthorpe R.R."/>
        </authorList>
    </citation>
    <scope>NUCLEOTIDE SEQUENCE [LARGE SCALE GENOMIC DNA]</scope>
    <source>
        <strain evidence="1 2">OLGA172</strain>
    </source>
</reference>